<feature type="domain" description="SnoaL-like" evidence="1">
    <location>
        <begin position="35"/>
        <end position="133"/>
    </location>
</feature>
<evidence type="ECO:0000313" key="2">
    <source>
        <dbReference type="EMBL" id="MDN5210905.1"/>
    </source>
</evidence>
<dbReference type="InterPro" id="IPR032710">
    <property type="entry name" value="NTF2-like_dom_sf"/>
</dbReference>
<proteinExistence type="predicted"/>
<keyword evidence="3" id="KW-1185">Reference proteome</keyword>
<dbReference type="SUPFAM" id="SSF54427">
    <property type="entry name" value="NTF2-like"/>
    <property type="match status" value="1"/>
</dbReference>
<comment type="caution">
    <text evidence="2">The sequence shown here is derived from an EMBL/GenBank/DDBJ whole genome shotgun (WGS) entry which is preliminary data.</text>
</comment>
<dbReference type="Pfam" id="PF12680">
    <property type="entry name" value="SnoaL_2"/>
    <property type="match status" value="1"/>
</dbReference>
<name>A0ABT8L261_9BACT</name>
<dbReference type="InterPro" id="IPR037401">
    <property type="entry name" value="SnoaL-like"/>
</dbReference>
<dbReference type="RefSeq" id="WP_346756245.1">
    <property type="nucleotide sequence ID" value="NZ_JAUJEB010000001.1"/>
</dbReference>
<protein>
    <submittedName>
        <fullName evidence="2">Nuclear transport factor 2 family protein</fullName>
    </submittedName>
</protein>
<accession>A0ABT8L261</accession>
<reference evidence="2" key="1">
    <citation type="submission" date="2023-06" db="EMBL/GenBank/DDBJ databases">
        <title>Genomic of Agaribacillus aureum.</title>
        <authorList>
            <person name="Wang G."/>
        </authorList>
    </citation>
    <scope>NUCLEOTIDE SEQUENCE</scope>
    <source>
        <strain evidence="2">BMA12</strain>
    </source>
</reference>
<dbReference type="Gene3D" id="3.10.450.50">
    <property type="match status" value="1"/>
</dbReference>
<evidence type="ECO:0000313" key="3">
    <source>
        <dbReference type="Proteomes" id="UP001172083"/>
    </source>
</evidence>
<sequence>MKNIKLAILLCLLTSTVWAQKSKSNNMLTLNKEVVKAYVESFNTKKGPASLIADDIVFSMEDETQGTVHGRGTYLEGAAEFQGMIRRAAIDDIIAEGSKVVIKATYDLQLPTGHTHILKTMEYFELENAKITHQYFMLDTGAFYKFMAHMSSESKDK</sequence>
<organism evidence="2 3">
    <name type="scientific">Agaribacillus aureus</name>
    <dbReference type="NCBI Taxonomy" id="3051825"/>
    <lineage>
        <taxon>Bacteria</taxon>
        <taxon>Pseudomonadati</taxon>
        <taxon>Bacteroidota</taxon>
        <taxon>Cytophagia</taxon>
        <taxon>Cytophagales</taxon>
        <taxon>Splendidivirgaceae</taxon>
        <taxon>Agaribacillus</taxon>
    </lineage>
</organism>
<dbReference type="Proteomes" id="UP001172083">
    <property type="component" value="Unassembled WGS sequence"/>
</dbReference>
<evidence type="ECO:0000259" key="1">
    <source>
        <dbReference type="Pfam" id="PF12680"/>
    </source>
</evidence>
<dbReference type="EMBL" id="JAUJEB010000001">
    <property type="protein sequence ID" value="MDN5210905.1"/>
    <property type="molecule type" value="Genomic_DNA"/>
</dbReference>
<gene>
    <name evidence="2" type="ORF">QQ020_02560</name>
</gene>